<dbReference type="SUPFAM" id="SSF50475">
    <property type="entry name" value="FMN-binding split barrel"/>
    <property type="match status" value="1"/>
</dbReference>
<dbReference type="EMBL" id="UINC01001256">
    <property type="protein sequence ID" value="SUZ75714.1"/>
    <property type="molecule type" value="Genomic_DNA"/>
</dbReference>
<evidence type="ECO:0000256" key="1">
    <source>
        <dbReference type="ARBA" id="ARBA00023002"/>
    </source>
</evidence>
<proteinExistence type="predicted"/>
<sequence length="169" mass="17938">VTNLQTAESINQLYREAWSRFATGVTVITTLEPNGSVHGMTASSVTSVSIDPPLVLVVIGEERQSHGLIEATGRFGISILDVGQAHIAKHFAIPPESRASLESKHITTLSQSPVIQGAIASMDCSVIAGHKAGDHTVFIGEVEAIMIGDGVPLVWLERQFGGFLSQNLP</sequence>
<evidence type="ECO:0000313" key="3">
    <source>
        <dbReference type="EMBL" id="SUZ75714.1"/>
    </source>
</evidence>
<dbReference type="InterPro" id="IPR002563">
    <property type="entry name" value="Flavin_Rdtase-like_dom"/>
</dbReference>
<feature type="domain" description="Flavin reductase like" evidence="2">
    <location>
        <begin position="18"/>
        <end position="162"/>
    </location>
</feature>
<keyword evidence="1" id="KW-0560">Oxidoreductase</keyword>
<dbReference type="InterPro" id="IPR050268">
    <property type="entry name" value="NADH-dep_flavin_reductase"/>
</dbReference>
<dbReference type="InterPro" id="IPR012349">
    <property type="entry name" value="Split_barrel_FMN-bd"/>
</dbReference>
<name>A0A381QA38_9ZZZZ</name>
<feature type="non-terminal residue" evidence="3">
    <location>
        <position position="1"/>
    </location>
</feature>
<dbReference type="PANTHER" id="PTHR30466:SF1">
    <property type="entry name" value="FMN REDUCTASE (NADH) RUTF"/>
    <property type="match status" value="1"/>
</dbReference>
<protein>
    <recommendedName>
        <fullName evidence="2">Flavin reductase like domain-containing protein</fullName>
    </recommendedName>
</protein>
<dbReference type="GO" id="GO:0010181">
    <property type="term" value="F:FMN binding"/>
    <property type="evidence" value="ECO:0007669"/>
    <property type="project" value="InterPro"/>
</dbReference>
<gene>
    <name evidence="3" type="ORF">METZ01_LOCUS28568</name>
</gene>
<dbReference type="AlphaFoldDB" id="A0A381QA38"/>
<dbReference type="PANTHER" id="PTHR30466">
    <property type="entry name" value="FLAVIN REDUCTASE"/>
    <property type="match status" value="1"/>
</dbReference>
<reference evidence="3" key="1">
    <citation type="submission" date="2018-05" db="EMBL/GenBank/DDBJ databases">
        <authorList>
            <person name="Lanie J.A."/>
            <person name="Ng W.-L."/>
            <person name="Kazmierczak K.M."/>
            <person name="Andrzejewski T.M."/>
            <person name="Davidsen T.M."/>
            <person name="Wayne K.J."/>
            <person name="Tettelin H."/>
            <person name="Glass J.I."/>
            <person name="Rusch D."/>
            <person name="Podicherti R."/>
            <person name="Tsui H.-C.T."/>
            <person name="Winkler M.E."/>
        </authorList>
    </citation>
    <scope>NUCLEOTIDE SEQUENCE</scope>
</reference>
<dbReference type="GO" id="GO:0042602">
    <property type="term" value="F:riboflavin reductase (NADPH) activity"/>
    <property type="evidence" value="ECO:0007669"/>
    <property type="project" value="TreeGrafter"/>
</dbReference>
<organism evidence="3">
    <name type="scientific">marine metagenome</name>
    <dbReference type="NCBI Taxonomy" id="408172"/>
    <lineage>
        <taxon>unclassified sequences</taxon>
        <taxon>metagenomes</taxon>
        <taxon>ecological metagenomes</taxon>
    </lineage>
</organism>
<dbReference type="Gene3D" id="2.30.110.10">
    <property type="entry name" value="Electron Transport, Fmn-binding Protein, Chain A"/>
    <property type="match status" value="1"/>
</dbReference>
<accession>A0A381QA38</accession>
<evidence type="ECO:0000259" key="2">
    <source>
        <dbReference type="SMART" id="SM00903"/>
    </source>
</evidence>
<dbReference type="SMART" id="SM00903">
    <property type="entry name" value="Flavin_Reduct"/>
    <property type="match status" value="1"/>
</dbReference>
<dbReference type="Pfam" id="PF01613">
    <property type="entry name" value="Flavin_Reduct"/>
    <property type="match status" value="1"/>
</dbReference>